<dbReference type="EMBL" id="RSEJ01000015">
    <property type="protein sequence ID" value="NBI53843.1"/>
    <property type="molecule type" value="Genomic_DNA"/>
</dbReference>
<reference evidence="1 2" key="1">
    <citation type="journal article" date="2017" name="Int. J. Syst. Evol. Microbiol.">
        <title>Photobacterium alginatilyticum sp. nov., a marine bacterium isolated from bottom seawater.</title>
        <authorList>
            <person name="Wang X."/>
            <person name="Wang Y."/>
            <person name="Yang X."/>
            <person name="Sun H."/>
            <person name="Li B."/>
            <person name="Zhang X.H."/>
        </authorList>
    </citation>
    <scope>NUCLEOTIDE SEQUENCE [LARGE SCALE GENOMIC DNA]</scope>
    <source>
        <strain evidence="1 2">P03D4</strain>
    </source>
</reference>
<dbReference type="PROSITE" id="PS51257">
    <property type="entry name" value="PROKAR_LIPOPROTEIN"/>
    <property type="match status" value="1"/>
</dbReference>
<proteinExistence type="predicted"/>
<evidence type="ECO:0000313" key="1">
    <source>
        <dbReference type="EMBL" id="NBI53843.1"/>
    </source>
</evidence>
<name>A0ABW9YJ84_9GAMM</name>
<keyword evidence="2" id="KW-1185">Reference proteome</keyword>
<comment type="caution">
    <text evidence="1">The sequence shown here is derived from an EMBL/GenBank/DDBJ whole genome shotgun (WGS) entry which is preliminary data.</text>
</comment>
<organism evidence="1 2">
    <name type="scientific">Photobacterium alginatilyticum</name>
    <dbReference type="NCBI Taxonomy" id="1775171"/>
    <lineage>
        <taxon>Bacteria</taxon>
        <taxon>Pseudomonadati</taxon>
        <taxon>Pseudomonadota</taxon>
        <taxon>Gammaproteobacteria</taxon>
        <taxon>Vibrionales</taxon>
        <taxon>Vibrionaceae</taxon>
        <taxon>Photobacterium</taxon>
    </lineage>
</organism>
<dbReference type="Proteomes" id="UP000738517">
    <property type="component" value="Unassembled WGS sequence"/>
</dbReference>
<gene>
    <name evidence="1" type="ORF">EIZ48_14805</name>
</gene>
<sequence>MIKRTTLAVAISSLLLGGCGGGGSSSPTPAAKPLPVIPVAPAEEGQLVGTAATGAPIKGKLTLRAADGASTEYTVQEQGAFAFDSVADLKTPALLKMVGGSGGQAHELYSVVVKEQLAAGVVNVTPLTQLLISHATGAAASKVFDAPENYSDSLTKEKLALAQTELKQVLAKLFLAAGVDADFDLLSSKFQANYTKADAVLDLLDIQFSDDQLQATVTYRAKPEYSVTLVYGQKWTDSLLPDSVTVEEAAESLGFLVTADSILESMILEQDQQDYMAYVHPDASWFGESDTGLWEYKERTMGNEIDTGMDRYRDLSLVSVDSANQRFEISFTQRLEDSQFASGSRMHAWFEKDSDGKFKFLGEETQLPIHASLFLKLESYDKADKEFADNVWRMEIDAFPSQAACDMFTASPNGWEWGNPDFSSKLENINKHINLDYVTISGPGFDKPFKLDKVFKMENKAEGALASCHLASSEYQFSPVLTGYTFDYDPMSEAKAPIPDNSEYTISYYRNSESTPFFERKINAGKGISPMSEMMPFMARKTELSLDAGEFKYAWRRDSDLVTDADLWIYARVNHVGAGFRASIEDGKTEVSRSKLPDVGDVYHSSYDPYGRVITRGYLYPYSK</sequence>
<evidence type="ECO:0008006" key="3">
    <source>
        <dbReference type="Google" id="ProtNLM"/>
    </source>
</evidence>
<dbReference type="RefSeq" id="WP_160652880.1">
    <property type="nucleotide sequence ID" value="NZ_RSEJ01000015.1"/>
</dbReference>
<accession>A0ABW9YJ84</accession>
<protein>
    <recommendedName>
        <fullName evidence="3">Lipoprotein</fullName>
    </recommendedName>
</protein>
<evidence type="ECO:0000313" key="2">
    <source>
        <dbReference type="Proteomes" id="UP000738517"/>
    </source>
</evidence>